<name>A0A225VGE4_9STRA</name>
<organism evidence="1 2">
    <name type="scientific">Phytophthora megakarya</name>
    <dbReference type="NCBI Taxonomy" id="4795"/>
    <lineage>
        <taxon>Eukaryota</taxon>
        <taxon>Sar</taxon>
        <taxon>Stramenopiles</taxon>
        <taxon>Oomycota</taxon>
        <taxon>Peronosporomycetes</taxon>
        <taxon>Peronosporales</taxon>
        <taxon>Peronosporaceae</taxon>
        <taxon>Phytophthora</taxon>
    </lineage>
</organism>
<dbReference type="EMBL" id="NBNE01005292">
    <property type="protein sequence ID" value="OWZ03847.1"/>
    <property type="molecule type" value="Genomic_DNA"/>
</dbReference>
<comment type="caution">
    <text evidence="1">The sequence shown here is derived from an EMBL/GenBank/DDBJ whole genome shotgun (WGS) entry which is preliminary data.</text>
</comment>
<evidence type="ECO:0000313" key="2">
    <source>
        <dbReference type="Proteomes" id="UP000198211"/>
    </source>
</evidence>
<dbReference type="AlphaFoldDB" id="A0A225VGE4"/>
<protein>
    <submittedName>
        <fullName evidence="1">Uncharacterized protein</fullName>
    </submittedName>
</protein>
<dbReference type="OrthoDB" id="110301at2759"/>
<accession>A0A225VGE4</accession>
<keyword evidence="2" id="KW-1185">Reference proteome</keyword>
<evidence type="ECO:0000313" key="1">
    <source>
        <dbReference type="EMBL" id="OWZ03847.1"/>
    </source>
</evidence>
<dbReference type="Proteomes" id="UP000198211">
    <property type="component" value="Unassembled WGS sequence"/>
</dbReference>
<reference evidence="2" key="1">
    <citation type="submission" date="2017-03" db="EMBL/GenBank/DDBJ databases">
        <title>Phytopthora megakarya and P. palmivora, two closely related causual agents of cacao black pod achieved similar genome size and gene model numbers by different mechanisms.</title>
        <authorList>
            <person name="Ali S."/>
            <person name="Shao J."/>
            <person name="Larry D.J."/>
            <person name="Kronmiller B."/>
            <person name="Shen D."/>
            <person name="Strem M.D."/>
            <person name="Melnick R.L."/>
            <person name="Guiltinan M.J."/>
            <person name="Tyler B.M."/>
            <person name="Meinhardt L.W."/>
            <person name="Bailey B.A."/>
        </authorList>
    </citation>
    <scope>NUCLEOTIDE SEQUENCE [LARGE SCALE GENOMIC DNA]</scope>
    <source>
        <strain evidence="2">zdho120</strain>
    </source>
</reference>
<gene>
    <name evidence="1" type="ORF">PHMEG_00024355</name>
</gene>
<sequence>MISYLYSTASCRLDYQNAALLCLSVYKHNAPGKTSTREDQVKRPRDKDESVLVKRRRRSKTTHTNKHKKLDSKQLVAFMRLFIDDRYALDDSSSTHKDNVRQLGELASQEFTAFLSTQAASRGDPNDRIFAYQLRLAVGRIVDSAPIHCLSALKVRS</sequence>
<proteinExistence type="predicted"/>